<dbReference type="EMBL" id="JH992966">
    <property type="protein sequence ID" value="EKX54842.1"/>
    <property type="molecule type" value="Genomic_DNA"/>
</dbReference>
<feature type="compositionally biased region" description="Pro residues" evidence="13">
    <location>
        <begin position="291"/>
        <end position="300"/>
    </location>
</feature>
<evidence type="ECO:0000256" key="8">
    <source>
        <dbReference type="ARBA" id="ARBA00022946"/>
    </source>
</evidence>
<keyword evidence="5" id="KW-0813">Transport</keyword>
<dbReference type="OrthoDB" id="3089at2759"/>
<keyword evidence="16" id="KW-1185">Reference proteome</keyword>
<reference evidence="16" key="2">
    <citation type="submission" date="2012-11" db="EMBL/GenBank/DDBJ databases">
        <authorList>
            <person name="Kuo A."/>
            <person name="Curtis B.A."/>
            <person name="Tanifuji G."/>
            <person name="Burki F."/>
            <person name="Gruber A."/>
            <person name="Irimia M."/>
            <person name="Maruyama S."/>
            <person name="Arias M.C."/>
            <person name="Ball S.G."/>
            <person name="Gile G.H."/>
            <person name="Hirakawa Y."/>
            <person name="Hopkins J.F."/>
            <person name="Rensing S.A."/>
            <person name="Schmutz J."/>
            <person name="Symeonidi A."/>
            <person name="Elias M."/>
            <person name="Eveleigh R.J."/>
            <person name="Herman E.K."/>
            <person name="Klute M.J."/>
            <person name="Nakayama T."/>
            <person name="Obornik M."/>
            <person name="Reyes-Prieto A."/>
            <person name="Armbrust E.V."/>
            <person name="Aves S.J."/>
            <person name="Beiko R.G."/>
            <person name="Coutinho P."/>
            <person name="Dacks J.B."/>
            <person name="Durnford D.G."/>
            <person name="Fast N.M."/>
            <person name="Green B.R."/>
            <person name="Grisdale C."/>
            <person name="Hempe F."/>
            <person name="Henrissat B."/>
            <person name="Hoppner M.P."/>
            <person name="Ishida K.-I."/>
            <person name="Kim E."/>
            <person name="Koreny L."/>
            <person name="Kroth P.G."/>
            <person name="Liu Y."/>
            <person name="Malik S.-B."/>
            <person name="Maier U.G."/>
            <person name="McRose D."/>
            <person name="Mock T."/>
            <person name="Neilson J.A."/>
            <person name="Onodera N.T."/>
            <person name="Poole A.M."/>
            <person name="Pritham E.J."/>
            <person name="Richards T.A."/>
            <person name="Rocap G."/>
            <person name="Roy S.W."/>
            <person name="Sarai C."/>
            <person name="Schaack S."/>
            <person name="Shirato S."/>
            <person name="Slamovits C.H."/>
            <person name="Spencer D.F."/>
            <person name="Suzuki S."/>
            <person name="Worden A.Z."/>
            <person name="Zauner S."/>
            <person name="Barry K."/>
            <person name="Bell C."/>
            <person name="Bharti A.K."/>
            <person name="Crow J.A."/>
            <person name="Grimwood J."/>
            <person name="Kramer R."/>
            <person name="Lindquist E."/>
            <person name="Lucas S."/>
            <person name="Salamov A."/>
            <person name="McFadden G.I."/>
            <person name="Lane C.E."/>
            <person name="Keeling P.J."/>
            <person name="Gray M.W."/>
            <person name="Grigoriev I.V."/>
            <person name="Archibald J.M."/>
        </authorList>
    </citation>
    <scope>NUCLEOTIDE SEQUENCE</scope>
    <source>
        <strain evidence="16">CCMP2712</strain>
    </source>
</reference>
<dbReference type="Proteomes" id="UP000011087">
    <property type="component" value="Unassembled WGS sequence"/>
</dbReference>
<feature type="region of interest" description="Disordered" evidence="13">
    <location>
        <begin position="247"/>
        <end position="302"/>
    </location>
</feature>
<reference evidence="14 16" key="1">
    <citation type="journal article" date="2012" name="Nature">
        <title>Algal genomes reveal evolutionary mosaicism and the fate of nucleomorphs.</title>
        <authorList>
            <consortium name="DOE Joint Genome Institute"/>
            <person name="Curtis B.A."/>
            <person name="Tanifuji G."/>
            <person name="Burki F."/>
            <person name="Gruber A."/>
            <person name="Irimia M."/>
            <person name="Maruyama S."/>
            <person name="Arias M.C."/>
            <person name="Ball S.G."/>
            <person name="Gile G.H."/>
            <person name="Hirakawa Y."/>
            <person name="Hopkins J.F."/>
            <person name="Kuo A."/>
            <person name="Rensing S.A."/>
            <person name="Schmutz J."/>
            <person name="Symeonidi A."/>
            <person name="Elias M."/>
            <person name="Eveleigh R.J."/>
            <person name="Herman E.K."/>
            <person name="Klute M.J."/>
            <person name="Nakayama T."/>
            <person name="Obornik M."/>
            <person name="Reyes-Prieto A."/>
            <person name="Armbrust E.V."/>
            <person name="Aves S.J."/>
            <person name="Beiko R.G."/>
            <person name="Coutinho P."/>
            <person name="Dacks J.B."/>
            <person name="Durnford D.G."/>
            <person name="Fast N.M."/>
            <person name="Green B.R."/>
            <person name="Grisdale C.J."/>
            <person name="Hempel F."/>
            <person name="Henrissat B."/>
            <person name="Hoppner M.P."/>
            <person name="Ishida K."/>
            <person name="Kim E."/>
            <person name="Koreny L."/>
            <person name="Kroth P.G."/>
            <person name="Liu Y."/>
            <person name="Malik S.B."/>
            <person name="Maier U.G."/>
            <person name="McRose D."/>
            <person name="Mock T."/>
            <person name="Neilson J.A."/>
            <person name="Onodera N.T."/>
            <person name="Poole A.M."/>
            <person name="Pritham E.J."/>
            <person name="Richards T.A."/>
            <person name="Rocap G."/>
            <person name="Roy S.W."/>
            <person name="Sarai C."/>
            <person name="Schaack S."/>
            <person name="Shirato S."/>
            <person name="Slamovits C.H."/>
            <person name="Spencer D.F."/>
            <person name="Suzuki S."/>
            <person name="Worden A.Z."/>
            <person name="Zauner S."/>
            <person name="Barry K."/>
            <person name="Bell C."/>
            <person name="Bharti A.K."/>
            <person name="Crow J.A."/>
            <person name="Grimwood J."/>
            <person name="Kramer R."/>
            <person name="Lindquist E."/>
            <person name="Lucas S."/>
            <person name="Salamov A."/>
            <person name="McFadden G.I."/>
            <person name="Lane C.E."/>
            <person name="Keeling P.J."/>
            <person name="Gray M.W."/>
            <person name="Grigoriev I.V."/>
            <person name="Archibald J.M."/>
        </authorList>
    </citation>
    <scope>NUCLEOTIDE SEQUENCE</scope>
    <source>
        <strain evidence="14 16">CCMP2712</strain>
    </source>
</reference>
<comment type="subcellular location">
    <subcellularLocation>
        <location evidence="2">Mitochondrion inner membrane</location>
    </subcellularLocation>
    <subcellularLocation>
        <location evidence="1">Nucleus</location>
    </subcellularLocation>
</comment>
<dbReference type="GeneID" id="17311438"/>
<dbReference type="GO" id="GO:0003729">
    <property type="term" value="F:mRNA binding"/>
    <property type="evidence" value="ECO:0007669"/>
    <property type="project" value="TreeGrafter"/>
</dbReference>
<evidence type="ECO:0000256" key="3">
    <source>
        <dbReference type="ARBA" id="ARBA00005882"/>
    </source>
</evidence>
<evidence type="ECO:0000313" key="16">
    <source>
        <dbReference type="Proteomes" id="UP000011087"/>
    </source>
</evidence>
<evidence type="ECO:0000256" key="10">
    <source>
        <dbReference type="ARBA" id="ARBA00023128"/>
    </source>
</evidence>
<evidence type="ECO:0008006" key="17">
    <source>
        <dbReference type="Google" id="ProtNLM"/>
    </source>
</evidence>
<protein>
    <recommendedName>
        <fullName evidence="17">NADH dehydrogenase [ubiquinone] iron-sulfur protein 4, mitochondrial</fullName>
    </recommendedName>
</protein>
<dbReference type="Pfam" id="PF04800">
    <property type="entry name" value="NDUS4"/>
    <property type="match status" value="1"/>
</dbReference>
<evidence type="ECO:0000256" key="11">
    <source>
        <dbReference type="ARBA" id="ARBA00023136"/>
    </source>
</evidence>
<dbReference type="eggNOG" id="KOG2216">
    <property type="taxonomic scope" value="Eukaryota"/>
</dbReference>
<dbReference type="GO" id="GO:0000445">
    <property type="term" value="C:THO complex part of transcription export complex"/>
    <property type="evidence" value="ECO:0007669"/>
    <property type="project" value="TreeGrafter"/>
</dbReference>
<dbReference type="Pfam" id="PF09766">
    <property type="entry name" value="FmiP_Thoc5"/>
    <property type="match status" value="1"/>
</dbReference>
<evidence type="ECO:0000256" key="9">
    <source>
        <dbReference type="ARBA" id="ARBA00022982"/>
    </source>
</evidence>
<comment type="similarity">
    <text evidence="3">Belongs to the complex I NDUFS4 subunit family.</text>
</comment>
<dbReference type="OMA" id="IHATAYK"/>
<sequence>MRTTKELRGLVGELVGERLKTGKSSPGLKEAAKMCVVKMAEVRKANRDAHEAADSMLCAAEAERNKTDQVSQQLQNLQYQKIHLSRELQLCLNYKGHVVDDLIPEEEYESMTTPEERGGPRGSHEYELNRLNKEHKQREAMIKSLKQQELRKQLYEGKLTSQRKFLDGLQAHLDAIYNAAEPVRKEFSKSAPLPSLHSELAATASLLPSPLYSIYYQAHSYEVAFGEDVAVSIEGDITEAQTFMKAQATAVPPTPGADAKKRRKRKNKDMEEDEEESLTKPHPLFLKLKIPPQPEDPPSTAPTITLTFSYLTKLQIVVVQHELSSKEKEPSFLQDLFPNDLRDSGITFSKLVKALRERCLVWTQVKQMMQELSKMNTKELPKVPGCEALTGSGAVLHGWKEVTSEFLENFAENDEEEKEPEKMVLEGVNEEGEVMPSQADAAEDEVYHTTEKEDRNISRKEHRFFQLTVKKGEWQALAEIELPRGYPKKAPSFTLKMLQEGARKTAPSFSLTSVDPNALAVVDAARKNGEATDNALRSIEEELNTHAAAEAAAAGCPASRLLIYQLWTLKHCFAIYIDVVTATAIARQKLNCAVQRGKHSDGYVYAISGIDPQLWKGRTVRVMKETRPVHMNGPGLHYGWRLVFDVKEKWANPLMGWTSGRDPLAQLVYQLKFDTKEQAVRYCEEHNVDYTVEEETVMTEDMIEQKSYADNFQWDGDDETDATGHSMWATRRLGCK</sequence>
<dbReference type="PANTHER" id="PTHR13375">
    <property type="entry name" value="FMS INTERACTING PROTEIN"/>
    <property type="match status" value="1"/>
</dbReference>
<evidence type="ECO:0000256" key="12">
    <source>
        <dbReference type="ARBA" id="ARBA00023242"/>
    </source>
</evidence>
<dbReference type="AlphaFoldDB" id="L1K2P9"/>
<keyword evidence="8" id="KW-0809">Transit peptide</keyword>
<dbReference type="GO" id="GO:0022900">
    <property type="term" value="P:electron transport chain"/>
    <property type="evidence" value="ECO:0007669"/>
    <property type="project" value="InterPro"/>
</dbReference>
<dbReference type="RefSeq" id="XP_005841822.1">
    <property type="nucleotide sequence ID" value="XM_005841765.1"/>
</dbReference>
<evidence type="ECO:0000256" key="1">
    <source>
        <dbReference type="ARBA" id="ARBA00004123"/>
    </source>
</evidence>
<evidence type="ECO:0000256" key="13">
    <source>
        <dbReference type="SAM" id="MobiDB-lite"/>
    </source>
</evidence>
<reference evidence="15" key="3">
    <citation type="submission" date="2016-03" db="UniProtKB">
        <authorList>
            <consortium name="EnsemblProtists"/>
        </authorList>
    </citation>
    <scope>IDENTIFICATION</scope>
</reference>
<accession>L1K2P9</accession>
<keyword evidence="7" id="KW-0999">Mitochondrion inner membrane</keyword>
<dbReference type="GO" id="GO:0005743">
    <property type="term" value="C:mitochondrial inner membrane"/>
    <property type="evidence" value="ECO:0007669"/>
    <property type="project" value="UniProtKB-SubCell"/>
</dbReference>
<evidence type="ECO:0000256" key="4">
    <source>
        <dbReference type="ARBA" id="ARBA00008044"/>
    </source>
</evidence>
<evidence type="ECO:0000256" key="2">
    <source>
        <dbReference type="ARBA" id="ARBA00004273"/>
    </source>
</evidence>
<dbReference type="InterPro" id="IPR038532">
    <property type="entry name" value="NDUFS4-like_sf"/>
</dbReference>
<dbReference type="InterPro" id="IPR019163">
    <property type="entry name" value="THO_Thoc5"/>
</dbReference>
<name>L1K2P9_GUITC</name>
<dbReference type="PANTHER" id="PTHR13375:SF3">
    <property type="entry name" value="THO COMPLEX SUBUNIT 5 HOMOLOG"/>
    <property type="match status" value="1"/>
</dbReference>
<dbReference type="EnsemblProtists" id="EKX54842">
    <property type="protein sequence ID" value="EKX54842"/>
    <property type="gene ID" value="GUITHDRAFT_99492"/>
</dbReference>
<comment type="similarity">
    <text evidence="4">Belongs to the THOC5 family.</text>
</comment>
<dbReference type="eggNOG" id="KOG3389">
    <property type="taxonomic scope" value="Eukaryota"/>
</dbReference>
<dbReference type="STRING" id="905079.L1K2P9"/>
<evidence type="ECO:0000256" key="7">
    <source>
        <dbReference type="ARBA" id="ARBA00022792"/>
    </source>
</evidence>
<keyword evidence="6" id="KW-0679">Respiratory chain</keyword>
<evidence type="ECO:0000313" key="15">
    <source>
        <dbReference type="EnsemblProtists" id="EKX54842"/>
    </source>
</evidence>
<evidence type="ECO:0000256" key="5">
    <source>
        <dbReference type="ARBA" id="ARBA00022448"/>
    </source>
</evidence>
<keyword evidence="11" id="KW-0472">Membrane</keyword>
<dbReference type="GO" id="GO:0006406">
    <property type="term" value="P:mRNA export from nucleus"/>
    <property type="evidence" value="ECO:0007669"/>
    <property type="project" value="TreeGrafter"/>
</dbReference>
<keyword evidence="9" id="KW-0249">Electron transport</keyword>
<organism evidence="14">
    <name type="scientific">Guillardia theta (strain CCMP2712)</name>
    <name type="common">Cryptophyte</name>
    <dbReference type="NCBI Taxonomy" id="905079"/>
    <lineage>
        <taxon>Eukaryota</taxon>
        <taxon>Cryptophyceae</taxon>
        <taxon>Pyrenomonadales</taxon>
        <taxon>Geminigeraceae</taxon>
        <taxon>Guillardia</taxon>
    </lineage>
</organism>
<keyword evidence="12" id="KW-0539">Nucleus</keyword>
<dbReference type="HOGENOM" id="CLU_377025_0_0_1"/>
<dbReference type="InterPro" id="IPR006885">
    <property type="entry name" value="NADH_UbQ_FeS_4_mit-like"/>
</dbReference>
<proteinExistence type="inferred from homology"/>
<dbReference type="PaxDb" id="55529-EKX54842"/>
<dbReference type="Gene3D" id="3.30.160.190">
    <property type="entry name" value="atu1810 like domain"/>
    <property type="match status" value="1"/>
</dbReference>
<gene>
    <name evidence="14" type="ORF">GUITHDRAFT_99492</name>
</gene>
<evidence type="ECO:0000313" key="14">
    <source>
        <dbReference type="EMBL" id="EKX54842.1"/>
    </source>
</evidence>
<keyword evidence="10" id="KW-0496">Mitochondrion</keyword>
<evidence type="ECO:0000256" key="6">
    <source>
        <dbReference type="ARBA" id="ARBA00022660"/>
    </source>
</evidence>
<dbReference type="KEGG" id="gtt:GUITHDRAFT_99492"/>